<sequence>MIKDGDSPDTVDGFQADGGRRLRGKDSLLSFIAKEFKGIFFWTKTYKQNQILKHNARVDRQMSNIKHSMIN</sequence>
<dbReference type="Proteomes" id="UP000709295">
    <property type="component" value="Unassembled WGS sequence"/>
</dbReference>
<comment type="caution">
    <text evidence="2">The sequence shown here is derived from an EMBL/GenBank/DDBJ whole genome shotgun (WGS) entry which is preliminary data.</text>
</comment>
<evidence type="ECO:0000256" key="1">
    <source>
        <dbReference type="SAM" id="MobiDB-lite"/>
    </source>
</evidence>
<gene>
    <name evidence="2" type="ORF">JG688_00013897</name>
</gene>
<evidence type="ECO:0000313" key="2">
    <source>
        <dbReference type="EMBL" id="KAG6951078.1"/>
    </source>
</evidence>
<organism evidence="2 3">
    <name type="scientific">Phytophthora aleatoria</name>
    <dbReference type="NCBI Taxonomy" id="2496075"/>
    <lineage>
        <taxon>Eukaryota</taxon>
        <taxon>Sar</taxon>
        <taxon>Stramenopiles</taxon>
        <taxon>Oomycota</taxon>
        <taxon>Peronosporomycetes</taxon>
        <taxon>Peronosporales</taxon>
        <taxon>Peronosporaceae</taxon>
        <taxon>Phytophthora</taxon>
    </lineage>
</organism>
<name>A0A8J5M3N4_9STRA</name>
<keyword evidence="3" id="KW-1185">Reference proteome</keyword>
<evidence type="ECO:0000313" key="3">
    <source>
        <dbReference type="Proteomes" id="UP000709295"/>
    </source>
</evidence>
<feature type="region of interest" description="Disordered" evidence="1">
    <location>
        <begin position="1"/>
        <end position="21"/>
    </location>
</feature>
<dbReference type="EMBL" id="JAENGY010001238">
    <property type="protein sequence ID" value="KAG6951078.1"/>
    <property type="molecule type" value="Genomic_DNA"/>
</dbReference>
<reference evidence="2" key="1">
    <citation type="submission" date="2021-01" db="EMBL/GenBank/DDBJ databases">
        <title>Phytophthora aleatoria, a newly-described species from Pinus radiata is distinct from Phytophthora cactorum isolates based on comparative genomics.</title>
        <authorList>
            <person name="Mcdougal R."/>
            <person name="Panda P."/>
            <person name="Williams N."/>
            <person name="Studholme D.J."/>
        </authorList>
    </citation>
    <scope>NUCLEOTIDE SEQUENCE</scope>
    <source>
        <strain evidence="2">NZFS 4037</strain>
    </source>
</reference>
<protein>
    <submittedName>
        <fullName evidence="2">Uncharacterized protein</fullName>
    </submittedName>
</protein>
<accession>A0A8J5M3N4</accession>
<proteinExistence type="predicted"/>
<dbReference type="AlphaFoldDB" id="A0A8J5M3N4"/>